<feature type="domain" description="AB hydrolase-1" evidence="1">
    <location>
        <begin position="7"/>
        <end position="121"/>
    </location>
</feature>
<dbReference type="Pfam" id="PF12697">
    <property type="entry name" value="Abhydrolase_6"/>
    <property type="match status" value="1"/>
</dbReference>
<evidence type="ECO:0000259" key="1">
    <source>
        <dbReference type="Pfam" id="PF12697"/>
    </source>
</evidence>
<protein>
    <submittedName>
        <fullName evidence="2">Alpha/beta superfamily hydrolase</fullName>
    </submittedName>
</protein>
<dbReference type="STRING" id="57664.SAMN05661003_11622"/>
<sequence>METNPLVLFAHGKESGPWGRKIIALAAIARDCGCRVESPDFRSFPDAAERCRFLLELCGDVADELILVGSSMGGHVCLSAATALTPMGLFLMAPAIGLAGYAPVPPPAAFSCQIIHAWQDTVVPPAPVLAYAQEHQVPLQMLNSDHTLTSALPQIEVLFRFFLKDILAKQGSATC</sequence>
<dbReference type="GO" id="GO:0016787">
    <property type="term" value="F:hydrolase activity"/>
    <property type="evidence" value="ECO:0007669"/>
    <property type="project" value="UniProtKB-KW"/>
</dbReference>
<accession>A0A1G7DXR3</accession>
<dbReference type="OrthoDB" id="8903860at2"/>
<dbReference type="AlphaFoldDB" id="A0A1G7DXR3"/>
<name>A0A1G7DXR3_9BACT</name>
<dbReference type="InterPro" id="IPR000073">
    <property type="entry name" value="AB_hydrolase_1"/>
</dbReference>
<gene>
    <name evidence="2" type="ORF">SAMN05661003_11622</name>
</gene>
<dbReference type="SUPFAM" id="SSF53474">
    <property type="entry name" value="alpha/beta-Hydrolases"/>
    <property type="match status" value="1"/>
</dbReference>
<dbReference type="RefSeq" id="WP_092079866.1">
    <property type="nucleotide sequence ID" value="NZ_FNAQ01000016.1"/>
</dbReference>
<evidence type="ECO:0000313" key="2">
    <source>
        <dbReference type="EMBL" id="SDE56070.1"/>
    </source>
</evidence>
<dbReference type="Gene3D" id="3.40.50.1820">
    <property type="entry name" value="alpha/beta hydrolase"/>
    <property type="match status" value="1"/>
</dbReference>
<dbReference type="EMBL" id="FNAQ01000016">
    <property type="protein sequence ID" value="SDE56070.1"/>
    <property type="molecule type" value="Genomic_DNA"/>
</dbReference>
<evidence type="ECO:0000313" key="3">
    <source>
        <dbReference type="Proteomes" id="UP000243205"/>
    </source>
</evidence>
<reference evidence="3" key="1">
    <citation type="submission" date="2016-10" db="EMBL/GenBank/DDBJ databases">
        <authorList>
            <person name="Varghese N."/>
            <person name="Submissions S."/>
        </authorList>
    </citation>
    <scope>NUCLEOTIDE SEQUENCE [LARGE SCALE GENOMIC DNA]</scope>
    <source>
        <strain evidence="3">DSM 8987</strain>
    </source>
</reference>
<proteinExistence type="predicted"/>
<dbReference type="Proteomes" id="UP000243205">
    <property type="component" value="Unassembled WGS sequence"/>
</dbReference>
<organism evidence="2 3">
    <name type="scientific">Desulfuromonas thiophila</name>
    <dbReference type="NCBI Taxonomy" id="57664"/>
    <lineage>
        <taxon>Bacteria</taxon>
        <taxon>Pseudomonadati</taxon>
        <taxon>Thermodesulfobacteriota</taxon>
        <taxon>Desulfuromonadia</taxon>
        <taxon>Desulfuromonadales</taxon>
        <taxon>Desulfuromonadaceae</taxon>
        <taxon>Desulfuromonas</taxon>
    </lineage>
</organism>
<dbReference type="InterPro" id="IPR029058">
    <property type="entry name" value="AB_hydrolase_fold"/>
</dbReference>
<keyword evidence="3" id="KW-1185">Reference proteome</keyword>
<keyword evidence="2" id="KW-0378">Hydrolase</keyword>